<dbReference type="Proteomes" id="UP000277928">
    <property type="component" value="Unassembled WGS sequence"/>
</dbReference>
<name>A0A3P6T4D6_LITSI</name>
<sequence>MAMMSGCYTTSCLAQRSTNRLQLQFNDFVISEICQINYANHSIFFDNFASPSAMNWMDYIPATLRKWWKCECKPRRGKF</sequence>
<dbReference type="AlphaFoldDB" id="A0A3P6T4D6"/>
<proteinExistence type="predicted"/>
<reference evidence="1 2" key="1">
    <citation type="submission" date="2018-08" db="EMBL/GenBank/DDBJ databases">
        <authorList>
            <person name="Laetsch R D."/>
            <person name="Stevens L."/>
            <person name="Kumar S."/>
            <person name="Blaxter L. M."/>
        </authorList>
    </citation>
    <scope>NUCLEOTIDE SEQUENCE [LARGE SCALE GENOMIC DNA]</scope>
</reference>
<evidence type="ECO:0000313" key="2">
    <source>
        <dbReference type="Proteomes" id="UP000277928"/>
    </source>
</evidence>
<dbReference type="EMBL" id="UYRX01000228">
    <property type="protein sequence ID" value="VDK77989.1"/>
    <property type="molecule type" value="Genomic_DNA"/>
</dbReference>
<evidence type="ECO:0000313" key="1">
    <source>
        <dbReference type="EMBL" id="VDK77989.1"/>
    </source>
</evidence>
<keyword evidence="2" id="KW-1185">Reference proteome</keyword>
<gene>
    <name evidence="1" type="ORF">NLS_LOCUS3899</name>
</gene>
<protein>
    <submittedName>
        <fullName evidence="1">Uncharacterized protein</fullName>
    </submittedName>
</protein>
<accession>A0A3P6T4D6</accession>
<organism evidence="1 2">
    <name type="scientific">Litomosoides sigmodontis</name>
    <name type="common">Filarial nematode worm</name>
    <dbReference type="NCBI Taxonomy" id="42156"/>
    <lineage>
        <taxon>Eukaryota</taxon>
        <taxon>Metazoa</taxon>
        <taxon>Ecdysozoa</taxon>
        <taxon>Nematoda</taxon>
        <taxon>Chromadorea</taxon>
        <taxon>Rhabditida</taxon>
        <taxon>Spirurina</taxon>
        <taxon>Spiruromorpha</taxon>
        <taxon>Filarioidea</taxon>
        <taxon>Onchocercidae</taxon>
        <taxon>Litomosoides</taxon>
    </lineage>
</organism>